<dbReference type="Pfam" id="PF01408">
    <property type="entry name" value="GFO_IDH_MocA"/>
    <property type="match status" value="1"/>
</dbReference>
<accession>A0A0D2L3J9</accession>
<dbReference type="OrthoDB" id="64915at2759"/>
<proteinExistence type="inferred from homology"/>
<feature type="domain" description="Gfo/Idh/MocA-like oxidoreductase N-terminal" evidence="2">
    <location>
        <begin position="12"/>
        <end position="125"/>
    </location>
</feature>
<dbReference type="SUPFAM" id="SSF51735">
    <property type="entry name" value="NAD(P)-binding Rossmann-fold domains"/>
    <property type="match status" value="1"/>
</dbReference>
<dbReference type="Gene3D" id="3.30.360.10">
    <property type="entry name" value="Dihydrodipicolinate Reductase, domain 2"/>
    <property type="match status" value="1"/>
</dbReference>
<dbReference type="PANTHER" id="PTHR42840">
    <property type="entry name" value="NAD(P)-BINDING ROSSMANN-FOLD SUPERFAMILY PROTEIN-RELATED"/>
    <property type="match status" value="1"/>
</dbReference>
<dbReference type="Pfam" id="PF22725">
    <property type="entry name" value="GFO_IDH_MocA_C3"/>
    <property type="match status" value="1"/>
</dbReference>
<feature type="domain" description="GFO/IDH/MocA-like oxidoreductase" evidence="3">
    <location>
        <begin position="146"/>
        <end position="273"/>
    </location>
</feature>
<name>A0A0D2L3J9_HYPSF</name>
<dbReference type="GO" id="GO:0006740">
    <property type="term" value="P:NADPH regeneration"/>
    <property type="evidence" value="ECO:0007669"/>
    <property type="project" value="TreeGrafter"/>
</dbReference>
<protein>
    <recommendedName>
        <fullName evidence="6">Gfo/Idh/MocA-like oxidoreductase N-terminal domain-containing protein</fullName>
    </recommendedName>
</protein>
<evidence type="ECO:0000259" key="3">
    <source>
        <dbReference type="Pfam" id="PF22725"/>
    </source>
</evidence>
<dbReference type="InterPro" id="IPR036291">
    <property type="entry name" value="NAD(P)-bd_dom_sf"/>
</dbReference>
<dbReference type="Proteomes" id="UP000054270">
    <property type="component" value="Unassembled WGS sequence"/>
</dbReference>
<evidence type="ECO:0000313" key="5">
    <source>
        <dbReference type="Proteomes" id="UP000054270"/>
    </source>
</evidence>
<dbReference type="SUPFAM" id="SSF55347">
    <property type="entry name" value="Glyceraldehyde-3-phosphate dehydrogenase-like, C-terminal domain"/>
    <property type="match status" value="1"/>
</dbReference>
<dbReference type="Gene3D" id="3.40.50.720">
    <property type="entry name" value="NAD(P)-binding Rossmann-like Domain"/>
    <property type="match status" value="1"/>
</dbReference>
<reference evidence="5" key="1">
    <citation type="submission" date="2014-04" db="EMBL/GenBank/DDBJ databases">
        <title>Evolutionary Origins and Diversification of the Mycorrhizal Mutualists.</title>
        <authorList>
            <consortium name="DOE Joint Genome Institute"/>
            <consortium name="Mycorrhizal Genomics Consortium"/>
            <person name="Kohler A."/>
            <person name="Kuo A."/>
            <person name="Nagy L.G."/>
            <person name="Floudas D."/>
            <person name="Copeland A."/>
            <person name="Barry K.W."/>
            <person name="Cichocki N."/>
            <person name="Veneault-Fourrey C."/>
            <person name="LaButti K."/>
            <person name="Lindquist E.A."/>
            <person name="Lipzen A."/>
            <person name="Lundell T."/>
            <person name="Morin E."/>
            <person name="Murat C."/>
            <person name="Riley R."/>
            <person name="Ohm R."/>
            <person name="Sun H."/>
            <person name="Tunlid A."/>
            <person name="Henrissat B."/>
            <person name="Grigoriev I.V."/>
            <person name="Hibbett D.S."/>
            <person name="Martin F."/>
        </authorList>
    </citation>
    <scope>NUCLEOTIDE SEQUENCE [LARGE SCALE GENOMIC DNA]</scope>
    <source>
        <strain evidence="5">FD-334 SS-4</strain>
    </source>
</reference>
<dbReference type="OMA" id="IWVGMDE"/>
<dbReference type="AlphaFoldDB" id="A0A0D2L3J9"/>
<keyword evidence="5" id="KW-1185">Reference proteome</keyword>
<evidence type="ECO:0000313" key="4">
    <source>
        <dbReference type="EMBL" id="KJA21352.1"/>
    </source>
</evidence>
<organism evidence="4 5">
    <name type="scientific">Hypholoma sublateritium (strain FD-334 SS-4)</name>
    <dbReference type="NCBI Taxonomy" id="945553"/>
    <lineage>
        <taxon>Eukaryota</taxon>
        <taxon>Fungi</taxon>
        <taxon>Dikarya</taxon>
        <taxon>Basidiomycota</taxon>
        <taxon>Agaricomycotina</taxon>
        <taxon>Agaricomycetes</taxon>
        <taxon>Agaricomycetidae</taxon>
        <taxon>Agaricales</taxon>
        <taxon>Agaricineae</taxon>
        <taxon>Strophariaceae</taxon>
        <taxon>Hypholoma</taxon>
    </lineage>
</organism>
<comment type="similarity">
    <text evidence="1">Belongs to the Gfo/Idh/MocA family.</text>
</comment>
<dbReference type="InterPro" id="IPR055170">
    <property type="entry name" value="GFO_IDH_MocA-like_dom"/>
</dbReference>
<evidence type="ECO:0008006" key="6">
    <source>
        <dbReference type="Google" id="ProtNLM"/>
    </source>
</evidence>
<dbReference type="InterPro" id="IPR000683">
    <property type="entry name" value="Gfo/Idh/MocA-like_OxRdtase_N"/>
</dbReference>
<dbReference type="GO" id="GO:0005737">
    <property type="term" value="C:cytoplasm"/>
    <property type="evidence" value="ECO:0007669"/>
    <property type="project" value="TreeGrafter"/>
</dbReference>
<sequence length="372" mass="40033">MNDVVFPNIPQTAHLPALAALGGAAPHLKAVYSRSEKSAKDLADAAAVALELSQPPSIYHDGDASSNLDTLLARGDIAAVIVVLPITMQPAIVLKSLAAGKHVLSEKPVAPDVAQGLALIKSYRELYQPKGLIWRVAENYEAEPGYRKAGEIIRSGRIGDVIFFKTVVVNYIDKESKWYKTPWRTIPDYQGGFLLDGGVHTVAALRVMLPYSFTHLSGFASLNKDYLKPHDTIHAIVKAGDHFHGTAEMTFASPTQTRPLADSFVITGSNGWISVNMVNTPGSSSQTIRILIKTVVKPEGKPEEEKEEVVDIPSKGVIAEQQSFFDAMKGEDDGLKLGDPLGALEDVAFIQAALNSNGKLANLTKLVGGVEE</sequence>
<dbReference type="GO" id="GO:0016491">
    <property type="term" value="F:oxidoreductase activity"/>
    <property type="evidence" value="ECO:0007669"/>
    <property type="project" value="TreeGrafter"/>
</dbReference>
<dbReference type="GO" id="GO:0000166">
    <property type="term" value="F:nucleotide binding"/>
    <property type="evidence" value="ECO:0007669"/>
    <property type="project" value="InterPro"/>
</dbReference>
<evidence type="ECO:0000256" key="1">
    <source>
        <dbReference type="ARBA" id="ARBA00010928"/>
    </source>
</evidence>
<evidence type="ECO:0000259" key="2">
    <source>
        <dbReference type="Pfam" id="PF01408"/>
    </source>
</evidence>
<dbReference type="STRING" id="945553.A0A0D2L3J9"/>
<dbReference type="EMBL" id="KN817559">
    <property type="protein sequence ID" value="KJA21352.1"/>
    <property type="molecule type" value="Genomic_DNA"/>
</dbReference>
<dbReference type="PANTHER" id="PTHR42840:SF5">
    <property type="entry name" value="NAD(P)-BINDING ROSSMANN-FOLD SUPERFAMILY PROTEIN"/>
    <property type="match status" value="1"/>
</dbReference>
<gene>
    <name evidence="4" type="ORF">HYPSUDRAFT_42224</name>
</gene>